<evidence type="ECO:0000259" key="1">
    <source>
        <dbReference type="Pfam" id="PF24733"/>
    </source>
</evidence>
<feature type="domain" description="DUF7684" evidence="1">
    <location>
        <begin position="47"/>
        <end position="137"/>
    </location>
</feature>
<dbReference type="Pfam" id="PF24733">
    <property type="entry name" value="DUF7684"/>
    <property type="match status" value="1"/>
</dbReference>
<dbReference type="AlphaFoldDB" id="A0A644X8Q0"/>
<sequence>MEHLGNINNREIIYQKHGLEVNWAKTIPNNNWLLFALVGSDNTDILDEVARKAIDNNVCYACCAGTSGKKMHDLIDENLVIRELEIEKNFLPSHQVITTWHESIEDGLWFALNCAFNETVIIEKVYCLEIDKSSSKKGIEELIDKFSAGYIPE</sequence>
<evidence type="ECO:0000313" key="2">
    <source>
        <dbReference type="EMBL" id="MPM10524.1"/>
    </source>
</evidence>
<gene>
    <name evidence="2" type="ORF">SDC9_56856</name>
</gene>
<organism evidence="2">
    <name type="scientific">bioreactor metagenome</name>
    <dbReference type="NCBI Taxonomy" id="1076179"/>
    <lineage>
        <taxon>unclassified sequences</taxon>
        <taxon>metagenomes</taxon>
        <taxon>ecological metagenomes</taxon>
    </lineage>
</organism>
<dbReference type="InterPro" id="IPR056101">
    <property type="entry name" value="DUF7684"/>
</dbReference>
<protein>
    <recommendedName>
        <fullName evidence="1">DUF7684 domain-containing protein</fullName>
    </recommendedName>
</protein>
<comment type="caution">
    <text evidence="2">The sequence shown here is derived from an EMBL/GenBank/DDBJ whole genome shotgun (WGS) entry which is preliminary data.</text>
</comment>
<reference evidence="2" key="1">
    <citation type="submission" date="2019-08" db="EMBL/GenBank/DDBJ databases">
        <authorList>
            <person name="Kucharzyk K."/>
            <person name="Murdoch R.W."/>
            <person name="Higgins S."/>
            <person name="Loffler F."/>
        </authorList>
    </citation>
    <scope>NUCLEOTIDE SEQUENCE</scope>
</reference>
<accession>A0A644X8Q0</accession>
<dbReference type="EMBL" id="VSSQ01001705">
    <property type="protein sequence ID" value="MPM10524.1"/>
    <property type="molecule type" value="Genomic_DNA"/>
</dbReference>
<name>A0A644X8Q0_9ZZZZ</name>
<proteinExistence type="predicted"/>